<proteinExistence type="predicted"/>
<reference evidence="2 3" key="1">
    <citation type="journal article" date="2021" name="ISME Commun">
        <title>Automated analysis of genomic sequences facilitates high-throughput and comprehensive description of bacteria.</title>
        <authorList>
            <person name="Hitch T.C.A."/>
        </authorList>
    </citation>
    <scope>NUCLEOTIDE SEQUENCE [LARGE SCALE GENOMIC DNA]</scope>
    <source>
        <strain evidence="2 3">Sanger_03</strain>
    </source>
</reference>
<gene>
    <name evidence="2" type="ORF">OCV99_11895</name>
</gene>
<protein>
    <submittedName>
        <fullName evidence="2">Uncharacterized protein</fullName>
    </submittedName>
</protein>
<organism evidence="2 3">
    <name type="scientific">Dorea acetigenes</name>
    <dbReference type="NCBI Taxonomy" id="2981787"/>
    <lineage>
        <taxon>Bacteria</taxon>
        <taxon>Bacillati</taxon>
        <taxon>Bacillota</taxon>
        <taxon>Clostridia</taxon>
        <taxon>Lachnospirales</taxon>
        <taxon>Lachnospiraceae</taxon>
        <taxon>Dorea</taxon>
    </lineage>
</organism>
<accession>A0ABT2RPN0</accession>
<evidence type="ECO:0000313" key="3">
    <source>
        <dbReference type="Proteomes" id="UP001652431"/>
    </source>
</evidence>
<comment type="caution">
    <text evidence="2">The sequence shown here is derived from an EMBL/GenBank/DDBJ whole genome shotgun (WGS) entry which is preliminary data.</text>
</comment>
<evidence type="ECO:0000313" key="2">
    <source>
        <dbReference type="EMBL" id="MCU6687231.1"/>
    </source>
</evidence>
<feature type="transmembrane region" description="Helical" evidence="1">
    <location>
        <begin position="101"/>
        <end position="122"/>
    </location>
</feature>
<keyword evidence="1" id="KW-1133">Transmembrane helix</keyword>
<keyword evidence="1" id="KW-0472">Membrane</keyword>
<keyword evidence="1" id="KW-0812">Transmembrane</keyword>
<dbReference type="RefSeq" id="WP_158370778.1">
    <property type="nucleotide sequence ID" value="NZ_JAOQJU010000015.1"/>
</dbReference>
<keyword evidence="3" id="KW-1185">Reference proteome</keyword>
<dbReference type="Proteomes" id="UP001652431">
    <property type="component" value="Unassembled WGS sequence"/>
</dbReference>
<dbReference type="EMBL" id="JAOQJU010000015">
    <property type="protein sequence ID" value="MCU6687231.1"/>
    <property type="molecule type" value="Genomic_DNA"/>
</dbReference>
<feature type="transmembrane region" description="Helical" evidence="1">
    <location>
        <begin position="134"/>
        <end position="157"/>
    </location>
</feature>
<name>A0ABT2RPN0_9FIRM</name>
<sequence length="173" mass="20077">MADILSGSQKEEKDNAAMNLSNVINSLEITVPEKQKVEIEKDEKSDPNSIDVIEMNVLFEMKSYIYQKVLGPELQENESLKREQKKALMNNIFKILKWQFIFTYVFVTVLLAAVLFSAFLKIEASTISTIIKFIQFYITSIVVELISILFFIVKSVFDKSIVELFRNFDREKK</sequence>
<evidence type="ECO:0000256" key="1">
    <source>
        <dbReference type="SAM" id="Phobius"/>
    </source>
</evidence>